<feature type="transmembrane region" description="Helical" evidence="2">
    <location>
        <begin position="837"/>
        <end position="860"/>
    </location>
</feature>
<evidence type="ECO:0000256" key="2">
    <source>
        <dbReference type="SAM" id="Phobius"/>
    </source>
</evidence>
<evidence type="ECO:0008006" key="4">
    <source>
        <dbReference type="Google" id="ProtNLM"/>
    </source>
</evidence>
<dbReference type="AlphaFoldDB" id="A0A1B1TD97"/>
<reference evidence="3" key="2">
    <citation type="journal article" date="2015" name="ISME J.">
        <title>A new class of marine Euryarchaeota group II from the Mediterranean deep chlorophyll maximum.</title>
        <authorList>
            <person name="Martin-Cuadrado A.B."/>
            <person name="Garcia-Heredia I."/>
            <person name="Molto A.G."/>
            <person name="Lopez-Ubeda R."/>
            <person name="Kimes N."/>
            <person name="Lopez-Garcia P."/>
            <person name="Moreira D."/>
            <person name="Rodriguez-Valera F."/>
        </authorList>
    </citation>
    <scope>NUCLEOTIDE SEQUENCE</scope>
</reference>
<keyword evidence="2" id="KW-0472">Membrane</keyword>
<dbReference type="InterPro" id="IPR035986">
    <property type="entry name" value="PKD_dom_sf"/>
</dbReference>
<protein>
    <recommendedName>
        <fullName evidence="4">PKD domain-containing protein</fullName>
    </recommendedName>
</protein>
<proteinExistence type="predicted"/>
<sequence length="869" mass="94366">MMSRRIAVFLVVLFLISTAQTVQSNSTGKTGSSSSGCSCHGSSSSMSVSLNGLPSSGYEAVTTYSLTWDGGPHIPGAGGFNLDANFGSWSNLGNNVKLVNGELTHDGTSSRTWSADWTSPSTGSGTVVFSLAVLYANGNGNNQGDSWDTGSWNLAESTVSTNNPPNATNVRYVPSTPTKETGLGVEYDYNDTDGDSEQGTTIRWFRDGLQIAQINDMKSVPDIWISKGQEWRVEVTPSDNEDQGETVSLSPIIIENTIPIARNLEITPESPTDVDDINLNYDYFDLDGDNEQDSQIRWYLDGVRISDLDDALAVTSLMIRSGDEWEARVTPFDGTSYGLTKSTGLIVIGSSNTPPTANAYISQGSNAYTDDALQVIVGWFDPDGDNLAGTEIRWFRDGYQVSAFNDLTWVTPDATAKNQVWYASVRVSDSLVWSEWVDADSITILNSAPEVTSITMLPEGNLTANQDLSVIWEQSDLDGDSESGSEIYWMVNGEREPDFDGLMIIPSESVYRDQHWSVQVIPRDGEDLGSSMTTPSRVIMNGAPETPTIILGSGTTGYLGAPDSFPELGVANSLDDLVVLASSIDPDEEPLFFDVIWYRNGYQVPELDGESLVPSERLEPGQFWEVKIIARDPWGLASQSSAIVEVSNLPPIPSWSTIPEISISGSMIMFDGSSSLDPDGTINNWLWQINGQSFSGSSAEILLGEGTHIVRLTVTDNFGSSITVQDLYSLGPVSMISNLNSEISGTDIELSWSGNAEEYRIYRSSYSTETLDEMQLVGVTNENNWNEIAPIASNLYYAVTIVVGDNEILWLDNGTNIVSVDASSVTNYVDDSPTGSLTILSIPLTIIFLLLAVSSLVISLRVKKRRSEL</sequence>
<dbReference type="Gene3D" id="2.60.40.10">
    <property type="entry name" value="Immunoglobulins"/>
    <property type="match status" value="1"/>
</dbReference>
<keyword evidence="2" id="KW-1133">Transmembrane helix</keyword>
<accession>A0A1B1TD97</accession>
<feature type="region of interest" description="Disordered" evidence="1">
    <location>
        <begin position="174"/>
        <end position="194"/>
    </location>
</feature>
<dbReference type="EMBL" id="KP211880">
    <property type="protein sequence ID" value="ANV80256.1"/>
    <property type="molecule type" value="Genomic_DNA"/>
</dbReference>
<name>A0A1B1TD97_9ARCH</name>
<organism evidence="3">
    <name type="scientific">uncultured Poseidoniia archaeon</name>
    <dbReference type="NCBI Taxonomy" id="1697135"/>
    <lineage>
        <taxon>Archaea</taxon>
        <taxon>Methanobacteriati</taxon>
        <taxon>Thermoplasmatota</taxon>
        <taxon>Candidatus Poseidoniia</taxon>
        <taxon>environmental samples</taxon>
    </lineage>
</organism>
<reference evidence="3" key="1">
    <citation type="submission" date="2014-11" db="EMBL/GenBank/DDBJ databases">
        <authorList>
            <person name="Zhu J."/>
            <person name="Qi W."/>
            <person name="Song R."/>
        </authorList>
    </citation>
    <scope>NUCLEOTIDE SEQUENCE</scope>
</reference>
<keyword evidence="2" id="KW-0812">Transmembrane</keyword>
<dbReference type="SUPFAM" id="SSF49299">
    <property type="entry name" value="PKD domain"/>
    <property type="match status" value="1"/>
</dbReference>
<dbReference type="NCBIfam" id="NF041895">
    <property type="entry name" value="choice_anch_V"/>
    <property type="match status" value="1"/>
</dbReference>
<evidence type="ECO:0000313" key="3">
    <source>
        <dbReference type="EMBL" id="ANV80256.1"/>
    </source>
</evidence>
<evidence type="ECO:0000256" key="1">
    <source>
        <dbReference type="SAM" id="MobiDB-lite"/>
    </source>
</evidence>
<dbReference type="InterPro" id="IPR013783">
    <property type="entry name" value="Ig-like_fold"/>
</dbReference>